<organism evidence="9 10">
    <name type="scientific">Crotalaria pallida</name>
    <name type="common">Smooth rattlebox</name>
    <name type="synonym">Crotalaria striata</name>
    <dbReference type="NCBI Taxonomy" id="3830"/>
    <lineage>
        <taxon>Eukaryota</taxon>
        <taxon>Viridiplantae</taxon>
        <taxon>Streptophyta</taxon>
        <taxon>Embryophyta</taxon>
        <taxon>Tracheophyta</taxon>
        <taxon>Spermatophyta</taxon>
        <taxon>Magnoliopsida</taxon>
        <taxon>eudicotyledons</taxon>
        <taxon>Gunneridae</taxon>
        <taxon>Pentapetalae</taxon>
        <taxon>rosids</taxon>
        <taxon>fabids</taxon>
        <taxon>Fabales</taxon>
        <taxon>Fabaceae</taxon>
        <taxon>Papilionoideae</taxon>
        <taxon>50 kb inversion clade</taxon>
        <taxon>genistoids sensu lato</taxon>
        <taxon>core genistoids</taxon>
        <taxon>Crotalarieae</taxon>
        <taxon>Crotalaria</taxon>
    </lineage>
</organism>
<dbReference type="InterPro" id="IPR045093">
    <property type="entry name" value="Cullin"/>
</dbReference>
<dbReference type="SUPFAM" id="SSF46785">
    <property type="entry name" value="Winged helix' DNA-binding domain"/>
    <property type="match status" value="1"/>
</dbReference>
<evidence type="ECO:0000256" key="2">
    <source>
        <dbReference type="ARBA" id="ARBA00022499"/>
    </source>
</evidence>
<keyword evidence="2" id="KW-1017">Isopeptide bond</keyword>
<evidence type="ECO:0000313" key="9">
    <source>
        <dbReference type="EMBL" id="KAK7270215.1"/>
    </source>
</evidence>
<dbReference type="Gene3D" id="1.10.10.10">
    <property type="entry name" value="Winged helix-like DNA-binding domain superfamily/Winged helix DNA-binding domain"/>
    <property type="match status" value="1"/>
</dbReference>
<keyword evidence="3" id="KW-0833">Ubl conjugation pathway</keyword>
<protein>
    <recommendedName>
        <fullName evidence="5">Cullin-1</fullName>
    </recommendedName>
</protein>
<dbReference type="InterPro" id="IPR036390">
    <property type="entry name" value="WH_DNA-bd_sf"/>
</dbReference>
<dbReference type="PANTHER" id="PTHR11932">
    <property type="entry name" value="CULLIN"/>
    <property type="match status" value="1"/>
</dbReference>
<dbReference type="FunFam" id="1.20.1310.10:FF:000021">
    <property type="entry name" value="Cullin-1, putative"/>
    <property type="match status" value="1"/>
</dbReference>
<dbReference type="AlphaFoldDB" id="A0AAN9F7Z2"/>
<keyword evidence="4" id="KW-0832">Ubl conjugation</keyword>
<dbReference type="Pfam" id="PF00888">
    <property type="entry name" value="Cullin"/>
    <property type="match status" value="1"/>
</dbReference>
<dbReference type="Proteomes" id="UP001372338">
    <property type="component" value="Unassembled WGS sequence"/>
</dbReference>
<comment type="similarity">
    <text evidence="1 6 7">Belongs to the cullin family.</text>
</comment>
<proteinExistence type="inferred from homology"/>
<evidence type="ECO:0000256" key="3">
    <source>
        <dbReference type="ARBA" id="ARBA00022786"/>
    </source>
</evidence>
<name>A0AAN9F7Z2_CROPI</name>
<evidence type="ECO:0000256" key="5">
    <source>
        <dbReference type="ARBA" id="ARBA00069612"/>
    </source>
</evidence>
<dbReference type="FunFam" id="1.20.1310.10:FF:000020">
    <property type="entry name" value="Cullin-1, putative"/>
    <property type="match status" value="1"/>
</dbReference>
<evidence type="ECO:0000256" key="6">
    <source>
        <dbReference type="PROSITE-ProRule" id="PRU00330"/>
    </source>
</evidence>
<dbReference type="InterPro" id="IPR016158">
    <property type="entry name" value="Cullin_homology"/>
</dbReference>
<dbReference type="InterPro" id="IPR036317">
    <property type="entry name" value="Cullin_homology_sf"/>
</dbReference>
<dbReference type="InterPro" id="IPR059120">
    <property type="entry name" value="Cullin-like_AB"/>
</dbReference>
<evidence type="ECO:0000256" key="7">
    <source>
        <dbReference type="RuleBase" id="RU003829"/>
    </source>
</evidence>
<dbReference type="InterPro" id="IPR019559">
    <property type="entry name" value="Cullin_neddylation_domain"/>
</dbReference>
<dbReference type="FunFam" id="1.20.1310.10:FF:000025">
    <property type="entry name" value="Cullin-1, putative"/>
    <property type="match status" value="1"/>
</dbReference>
<dbReference type="Pfam" id="PF10557">
    <property type="entry name" value="Cullin_Nedd8"/>
    <property type="match status" value="1"/>
</dbReference>
<dbReference type="GO" id="GO:0009867">
    <property type="term" value="P:jasmonic acid mediated signaling pathway"/>
    <property type="evidence" value="ECO:0007669"/>
    <property type="project" value="UniProtKB-ARBA"/>
</dbReference>
<comment type="caution">
    <text evidence="9">The sequence shown here is derived from an EMBL/GenBank/DDBJ whole genome shotgun (WGS) entry which is preliminary data.</text>
</comment>
<gene>
    <name evidence="9" type="ORF">RIF29_23208</name>
</gene>
<keyword evidence="10" id="KW-1185">Reference proteome</keyword>
<feature type="domain" description="Cullin family profile" evidence="8">
    <location>
        <begin position="407"/>
        <end position="637"/>
    </location>
</feature>
<evidence type="ECO:0000259" key="8">
    <source>
        <dbReference type="PROSITE" id="PS50069"/>
    </source>
</evidence>
<dbReference type="FunFam" id="3.30.230.130:FF:000005">
    <property type="entry name" value="Cullin-1 like"/>
    <property type="match status" value="1"/>
</dbReference>
<dbReference type="GO" id="GO:0031625">
    <property type="term" value="F:ubiquitin protein ligase binding"/>
    <property type="evidence" value="ECO:0007669"/>
    <property type="project" value="InterPro"/>
</dbReference>
<sequence>MLFWLGRCFEVDEIDFFMLGFNFTMDRSKIIDLEEGWDYMVKGISKLKRILEGLPEAFTSEEYMMLYTTIYNMCTQKPPNDYSQQLYDKYKEAFDEYIRSTVLLSLRDKHDVFMLRVLVQRWSNHKIMVRWLSRFFHYLDRYFITRRSLPALSTVGSTCFRDLVYMELRANARVAVITLIDKEREGEQIDRSLLKNVIDIFVEIGMGDMEQYEQDFEKQMLDATADYYKAKATNWIEADTCPEYMLKAEECLKRERDRVSHYLHSSTEQKLIEKVQHELLVAHANQLLHKEHSGCHALLRDDKVDDLSRMYKLYLKIPKGLEPVANIFKKHITAEGMALVQQAEEAANNQTASGSSIQEQVLIRKVIELHDKYMAYVNDCYMNHTLFHKSLKEAFEIFCNKTVAGCSSAELLATFCDNILKKGGSEKLSDEAIEETLDKVVRLLAYISDKDLFAEFYRKKLARRLLFDRSANEDHEKNILTKLKQQCGGQFTSKMEGMVVDLTLARDKQASFENYLRDNKHVNPGIDLAVTVLTTGFWPSYKSFDLSLPPEMVKCVQVFKTFYETTANHRKLTWIYSLGTCNVVGKFDQKPIELIVSTYQAATLLLFNTADRLSYSEIMTQLNLTPEDLVRLLHSLSCAKYKILIKDPNTKTISPTDSFEFNSKFTDRMRRIKIPLPPVDERRKVIEDVDKDRRYAIDAAIVRIMKSRKVLGHQQLVMECVEQLGRMFKPDIKAIKKRIEDLISREYLERDKDNQNTFRYLA</sequence>
<dbReference type="InterPro" id="IPR016159">
    <property type="entry name" value="Cullin_repeat-like_dom_sf"/>
</dbReference>
<accession>A0AAN9F7Z2</accession>
<dbReference type="Gene3D" id="3.30.230.130">
    <property type="entry name" value="Cullin, Chain C, Domain 2"/>
    <property type="match status" value="1"/>
</dbReference>
<dbReference type="Gene3D" id="1.20.1310.10">
    <property type="entry name" value="Cullin Repeats"/>
    <property type="match status" value="4"/>
</dbReference>
<dbReference type="Pfam" id="PF26557">
    <property type="entry name" value="Cullin_AB"/>
    <property type="match status" value="1"/>
</dbReference>
<dbReference type="InterPro" id="IPR001373">
    <property type="entry name" value="Cullin_N"/>
</dbReference>
<reference evidence="9 10" key="1">
    <citation type="submission" date="2024-01" db="EMBL/GenBank/DDBJ databases">
        <title>The genomes of 5 underutilized Papilionoideae crops provide insights into root nodulation and disease resistanc.</title>
        <authorList>
            <person name="Yuan L."/>
        </authorList>
    </citation>
    <scope>NUCLEOTIDE SEQUENCE [LARGE SCALE GENOMIC DNA]</scope>
    <source>
        <strain evidence="9">ZHUSHIDOU_FW_LH</strain>
        <tissue evidence="9">Leaf</tissue>
    </source>
</reference>
<dbReference type="FunFam" id="1.10.10.10:FF:000503">
    <property type="entry name" value="Cullin-1"/>
    <property type="match status" value="1"/>
</dbReference>
<evidence type="ECO:0000256" key="1">
    <source>
        <dbReference type="ARBA" id="ARBA00006019"/>
    </source>
</evidence>
<dbReference type="SMART" id="SM00884">
    <property type="entry name" value="Cullin_Nedd8"/>
    <property type="match status" value="1"/>
</dbReference>
<evidence type="ECO:0000256" key="4">
    <source>
        <dbReference type="ARBA" id="ARBA00022843"/>
    </source>
</evidence>
<dbReference type="InterPro" id="IPR036388">
    <property type="entry name" value="WH-like_DNA-bd_sf"/>
</dbReference>
<dbReference type="PROSITE" id="PS50069">
    <property type="entry name" value="CULLIN_2"/>
    <property type="match status" value="1"/>
</dbReference>
<dbReference type="EMBL" id="JAYWIO010000004">
    <property type="protein sequence ID" value="KAK7270215.1"/>
    <property type="molecule type" value="Genomic_DNA"/>
</dbReference>
<dbReference type="SUPFAM" id="SSF74788">
    <property type="entry name" value="Cullin repeat-like"/>
    <property type="match status" value="1"/>
</dbReference>
<dbReference type="SMART" id="SM00182">
    <property type="entry name" value="CULLIN"/>
    <property type="match status" value="1"/>
</dbReference>
<evidence type="ECO:0000313" key="10">
    <source>
        <dbReference type="Proteomes" id="UP001372338"/>
    </source>
</evidence>
<dbReference type="GO" id="GO:0006511">
    <property type="term" value="P:ubiquitin-dependent protein catabolic process"/>
    <property type="evidence" value="ECO:0007669"/>
    <property type="project" value="InterPro"/>
</dbReference>
<dbReference type="FunFam" id="1.20.1310.10:FF:000013">
    <property type="entry name" value="Cullin-1 like"/>
    <property type="match status" value="1"/>
</dbReference>
<dbReference type="SUPFAM" id="SSF75632">
    <property type="entry name" value="Cullin homology domain"/>
    <property type="match status" value="1"/>
</dbReference>